<keyword evidence="1" id="KW-0805">Transcription regulation</keyword>
<dbReference type="InterPro" id="IPR001647">
    <property type="entry name" value="HTH_TetR"/>
</dbReference>
<dbReference type="PROSITE" id="PS50977">
    <property type="entry name" value="HTH_TETR_2"/>
    <property type="match status" value="1"/>
</dbReference>
<dbReference type="InterPro" id="IPR011075">
    <property type="entry name" value="TetR_C"/>
</dbReference>
<dbReference type="RefSeq" id="WP_317979635.1">
    <property type="nucleotide sequence ID" value="NZ_BTCL01000004.1"/>
</dbReference>
<sequence length="192" mass="21553">MVRLREFDKEEALHAAMRVFWEKGFEAASLNDLTSAMAIQRPSLYLAFGDKEQLFEQALRKYTLWHASNVREKLNSKSSVKDAIHSYFTGLADEAYQGEDSLGCFCINTMVELASKDEKFAIITREHQMYLAVLFQEAIEKGTQTGELPADINTKALAQSLVVSLIGITVMLKARPDRLFIDNAINAAISLL</sequence>
<dbReference type="Gene3D" id="1.10.357.10">
    <property type="entry name" value="Tetracycline Repressor, domain 2"/>
    <property type="match status" value="1"/>
</dbReference>
<organism evidence="6 7">
    <name type="scientific">Paenibacillus glycanilyticus</name>
    <dbReference type="NCBI Taxonomy" id="126569"/>
    <lineage>
        <taxon>Bacteria</taxon>
        <taxon>Bacillati</taxon>
        <taxon>Bacillota</taxon>
        <taxon>Bacilli</taxon>
        <taxon>Bacillales</taxon>
        <taxon>Paenibacillaceae</taxon>
        <taxon>Paenibacillus</taxon>
    </lineage>
</organism>
<evidence type="ECO:0000256" key="3">
    <source>
        <dbReference type="ARBA" id="ARBA00023163"/>
    </source>
</evidence>
<dbReference type="PRINTS" id="PR00455">
    <property type="entry name" value="HTHTETR"/>
</dbReference>
<feature type="DNA-binding region" description="H-T-H motif" evidence="4">
    <location>
        <begin position="29"/>
        <end position="48"/>
    </location>
</feature>
<dbReference type="PANTHER" id="PTHR47506:SF1">
    <property type="entry name" value="HTH-TYPE TRANSCRIPTIONAL REGULATOR YJDC"/>
    <property type="match status" value="1"/>
</dbReference>
<dbReference type="Pfam" id="PF00440">
    <property type="entry name" value="TetR_N"/>
    <property type="match status" value="1"/>
</dbReference>
<reference evidence="6 7" key="1">
    <citation type="submission" date="2023-05" db="EMBL/GenBank/DDBJ databases">
        <title>Draft genome of Paenibacillus sp. CCS26.</title>
        <authorList>
            <person name="Akita H."/>
            <person name="Shinto Y."/>
            <person name="Kimura Z."/>
        </authorList>
    </citation>
    <scope>NUCLEOTIDE SEQUENCE [LARGE SCALE GENOMIC DNA]</scope>
    <source>
        <strain evidence="6 7">CCS26</strain>
    </source>
</reference>
<proteinExistence type="predicted"/>
<dbReference type="InterPro" id="IPR023772">
    <property type="entry name" value="DNA-bd_HTH_TetR-type_CS"/>
</dbReference>
<dbReference type="PROSITE" id="PS01081">
    <property type="entry name" value="HTH_TETR_1"/>
    <property type="match status" value="1"/>
</dbReference>
<dbReference type="Gene3D" id="1.10.10.60">
    <property type="entry name" value="Homeodomain-like"/>
    <property type="match status" value="1"/>
</dbReference>
<feature type="domain" description="HTH tetR-type" evidence="5">
    <location>
        <begin position="6"/>
        <end position="66"/>
    </location>
</feature>
<dbReference type="Pfam" id="PF16925">
    <property type="entry name" value="TetR_C_13"/>
    <property type="match status" value="1"/>
</dbReference>
<protein>
    <submittedName>
        <fullName evidence="6">TetR family transcriptional regulator</fullName>
    </submittedName>
</protein>
<gene>
    <name evidence="6" type="ORF">PghCCS26_18240</name>
</gene>
<keyword evidence="3" id="KW-0804">Transcription</keyword>
<dbReference type="Proteomes" id="UP001285921">
    <property type="component" value="Unassembled WGS sequence"/>
</dbReference>
<dbReference type="InterPro" id="IPR036271">
    <property type="entry name" value="Tet_transcr_reg_TetR-rel_C_sf"/>
</dbReference>
<comment type="caution">
    <text evidence="6">The sequence shown here is derived from an EMBL/GenBank/DDBJ whole genome shotgun (WGS) entry which is preliminary data.</text>
</comment>
<dbReference type="InterPro" id="IPR009057">
    <property type="entry name" value="Homeodomain-like_sf"/>
</dbReference>
<dbReference type="SUPFAM" id="SSF46689">
    <property type="entry name" value="Homeodomain-like"/>
    <property type="match status" value="1"/>
</dbReference>
<keyword evidence="2 4" id="KW-0238">DNA-binding</keyword>
<evidence type="ECO:0000256" key="2">
    <source>
        <dbReference type="ARBA" id="ARBA00023125"/>
    </source>
</evidence>
<evidence type="ECO:0000256" key="1">
    <source>
        <dbReference type="ARBA" id="ARBA00023015"/>
    </source>
</evidence>
<keyword evidence="7" id="KW-1185">Reference proteome</keyword>
<evidence type="ECO:0000313" key="6">
    <source>
        <dbReference type="EMBL" id="GMK44696.1"/>
    </source>
</evidence>
<dbReference type="PANTHER" id="PTHR47506">
    <property type="entry name" value="TRANSCRIPTIONAL REGULATORY PROTEIN"/>
    <property type="match status" value="1"/>
</dbReference>
<evidence type="ECO:0000256" key="4">
    <source>
        <dbReference type="PROSITE-ProRule" id="PRU00335"/>
    </source>
</evidence>
<dbReference type="SUPFAM" id="SSF48498">
    <property type="entry name" value="Tetracyclin repressor-like, C-terminal domain"/>
    <property type="match status" value="1"/>
</dbReference>
<name>A0ABQ6NHW8_9BACL</name>
<evidence type="ECO:0000259" key="5">
    <source>
        <dbReference type="PROSITE" id="PS50977"/>
    </source>
</evidence>
<accession>A0ABQ6NHW8</accession>
<evidence type="ECO:0000313" key="7">
    <source>
        <dbReference type="Proteomes" id="UP001285921"/>
    </source>
</evidence>
<dbReference type="EMBL" id="BTCL01000004">
    <property type="protein sequence ID" value="GMK44696.1"/>
    <property type="molecule type" value="Genomic_DNA"/>
</dbReference>